<evidence type="ECO:0000259" key="4">
    <source>
        <dbReference type="Pfam" id="PF00248"/>
    </source>
</evidence>
<dbReference type="Proteomes" id="UP001595629">
    <property type="component" value="Unassembled WGS sequence"/>
</dbReference>
<evidence type="ECO:0000256" key="2">
    <source>
        <dbReference type="ARBA" id="ARBA00022857"/>
    </source>
</evidence>
<gene>
    <name evidence="5" type="ORF">ACFORG_18755</name>
</gene>
<dbReference type="RefSeq" id="WP_386737080.1">
    <property type="nucleotide sequence ID" value="NZ_JBHRXI010000025.1"/>
</dbReference>
<feature type="domain" description="NADP-dependent oxidoreductase" evidence="4">
    <location>
        <begin position="14"/>
        <end position="257"/>
    </location>
</feature>
<dbReference type="PANTHER" id="PTHR43827">
    <property type="entry name" value="2,5-DIKETO-D-GLUCONIC ACID REDUCTASE"/>
    <property type="match status" value="1"/>
</dbReference>
<accession>A0ABV7TKF0</accession>
<dbReference type="Pfam" id="PF00248">
    <property type="entry name" value="Aldo_ket_red"/>
    <property type="match status" value="1"/>
</dbReference>
<dbReference type="PROSITE" id="PS00798">
    <property type="entry name" value="ALDOKETO_REDUCTASE_1"/>
    <property type="match status" value="1"/>
</dbReference>
<dbReference type="PANTHER" id="PTHR43827:SF3">
    <property type="entry name" value="NADP-DEPENDENT OXIDOREDUCTASE DOMAIN-CONTAINING PROTEIN"/>
    <property type="match status" value="1"/>
</dbReference>
<evidence type="ECO:0000256" key="3">
    <source>
        <dbReference type="ARBA" id="ARBA00023002"/>
    </source>
</evidence>
<evidence type="ECO:0000313" key="5">
    <source>
        <dbReference type="EMBL" id="MFC3615795.1"/>
    </source>
</evidence>
<comment type="similarity">
    <text evidence="1">Belongs to the aldo/keto reductase family.</text>
</comment>
<organism evidence="5 6">
    <name type="scientific">Lutimaribacter marinistellae</name>
    <dbReference type="NCBI Taxonomy" id="1820329"/>
    <lineage>
        <taxon>Bacteria</taxon>
        <taxon>Pseudomonadati</taxon>
        <taxon>Pseudomonadota</taxon>
        <taxon>Alphaproteobacteria</taxon>
        <taxon>Rhodobacterales</taxon>
        <taxon>Roseobacteraceae</taxon>
        <taxon>Lutimaribacter</taxon>
    </lineage>
</organism>
<dbReference type="InterPro" id="IPR020471">
    <property type="entry name" value="AKR"/>
</dbReference>
<dbReference type="InterPro" id="IPR023210">
    <property type="entry name" value="NADP_OxRdtase_dom"/>
</dbReference>
<dbReference type="InterPro" id="IPR036812">
    <property type="entry name" value="NAD(P)_OxRdtase_dom_sf"/>
</dbReference>
<dbReference type="InterPro" id="IPR018170">
    <property type="entry name" value="Aldo/ket_reductase_CS"/>
</dbReference>
<evidence type="ECO:0000313" key="6">
    <source>
        <dbReference type="Proteomes" id="UP001595629"/>
    </source>
</evidence>
<proteinExistence type="inferred from homology"/>
<dbReference type="PROSITE" id="PS00063">
    <property type="entry name" value="ALDOKETO_REDUCTASE_3"/>
    <property type="match status" value="1"/>
</dbReference>
<dbReference type="PRINTS" id="PR00069">
    <property type="entry name" value="ALDKETRDTASE"/>
</dbReference>
<protein>
    <submittedName>
        <fullName evidence="5">Aldo/keto reductase</fullName>
    </submittedName>
</protein>
<dbReference type="Gene3D" id="3.20.20.100">
    <property type="entry name" value="NADP-dependent oxidoreductase domain"/>
    <property type="match status" value="1"/>
</dbReference>
<keyword evidence="3" id="KW-0560">Oxidoreductase</keyword>
<reference evidence="6" key="1">
    <citation type="journal article" date="2019" name="Int. J. Syst. Evol. Microbiol.">
        <title>The Global Catalogue of Microorganisms (GCM) 10K type strain sequencing project: providing services to taxonomists for standard genome sequencing and annotation.</title>
        <authorList>
            <consortium name="The Broad Institute Genomics Platform"/>
            <consortium name="The Broad Institute Genome Sequencing Center for Infectious Disease"/>
            <person name="Wu L."/>
            <person name="Ma J."/>
        </authorList>
    </citation>
    <scope>NUCLEOTIDE SEQUENCE [LARGE SCALE GENOMIC DNA]</scope>
    <source>
        <strain evidence="6">KCTC 42911</strain>
    </source>
</reference>
<evidence type="ECO:0000256" key="1">
    <source>
        <dbReference type="ARBA" id="ARBA00007905"/>
    </source>
</evidence>
<dbReference type="SUPFAM" id="SSF51430">
    <property type="entry name" value="NAD(P)-linked oxidoreductase"/>
    <property type="match status" value="1"/>
</dbReference>
<keyword evidence="2" id="KW-0521">NADP</keyword>
<dbReference type="PIRSF" id="PIRSF000097">
    <property type="entry name" value="AKR"/>
    <property type="match status" value="1"/>
</dbReference>
<name>A0ABV7TKF0_9RHOB</name>
<comment type="caution">
    <text evidence="5">The sequence shown here is derived from an EMBL/GenBank/DDBJ whole genome shotgun (WGS) entry which is preliminary data.</text>
</comment>
<sequence>MTISAIGPAAIPALGFGTFKLKGDDATDMVDAALSEGFRHIDTAQAYDNEAAVGKGIARSDVPRDQIFLTTKILPENFAPQTFVRKLEESLSDLGTDYVDLLLLHWPSKEVPLADTLGAMNGLIADGKVRHGGVSNFNIQMLEETRKALGSPLAANQVEVHPFIDQTRLMEHMVANGIPFEAYSPLAQGNVLGNPALQEIADAHGVSEAQVTLAWILAHPNGIAIPKTANPERLRQNLAAAEIKLSREDIARIDALRRPDGRIVEPKGLAPVWDD</sequence>
<dbReference type="EMBL" id="JBHRXI010000025">
    <property type="protein sequence ID" value="MFC3615795.1"/>
    <property type="molecule type" value="Genomic_DNA"/>
</dbReference>
<keyword evidence="6" id="KW-1185">Reference proteome</keyword>